<feature type="chain" id="PRO_5043337021" description="RHD domain-containing protein" evidence="1">
    <location>
        <begin position="19"/>
        <end position="581"/>
    </location>
</feature>
<dbReference type="GO" id="GO:0000978">
    <property type="term" value="F:RNA polymerase II cis-regulatory region sequence-specific DNA binding"/>
    <property type="evidence" value="ECO:0007669"/>
    <property type="project" value="TreeGrafter"/>
</dbReference>
<dbReference type="AlphaFoldDB" id="A0AAV0X5U0"/>
<dbReference type="GO" id="GO:0048935">
    <property type="term" value="P:peripheral nervous system neuron development"/>
    <property type="evidence" value="ECO:0007669"/>
    <property type="project" value="UniProtKB-ARBA"/>
</dbReference>
<reference evidence="3 4" key="1">
    <citation type="submission" date="2023-01" db="EMBL/GenBank/DDBJ databases">
        <authorList>
            <person name="Whitehead M."/>
        </authorList>
    </citation>
    <scope>NUCLEOTIDE SEQUENCE [LARGE SCALE GENOMIC DNA]</scope>
</reference>
<name>A0AAV0X5U0_9HEMI</name>
<evidence type="ECO:0000256" key="1">
    <source>
        <dbReference type="SAM" id="SignalP"/>
    </source>
</evidence>
<gene>
    <name evidence="3" type="ORF">MEUPH1_LOCUS18070</name>
</gene>
<dbReference type="GO" id="GO:0005737">
    <property type="term" value="C:cytoplasm"/>
    <property type="evidence" value="ECO:0007669"/>
    <property type="project" value="InterPro"/>
</dbReference>
<proteinExistence type="predicted"/>
<dbReference type="InterPro" id="IPR037059">
    <property type="entry name" value="RHD_DNA_bind_dom_sf"/>
</dbReference>
<dbReference type="PRINTS" id="PR00057">
    <property type="entry name" value="NFKBTNSCPFCT"/>
</dbReference>
<dbReference type="GO" id="GO:0007249">
    <property type="term" value="P:canonical NF-kappaB signal transduction"/>
    <property type="evidence" value="ECO:0007669"/>
    <property type="project" value="TreeGrafter"/>
</dbReference>
<dbReference type="Gene3D" id="2.60.40.340">
    <property type="entry name" value="Rel homology domain (RHD), DNA-binding domain"/>
    <property type="match status" value="1"/>
</dbReference>
<dbReference type="GO" id="GO:0038061">
    <property type="term" value="P:non-canonical NF-kappaB signal transduction"/>
    <property type="evidence" value="ECO:0007669"/>
    <property type="project" value="TreeGrafter"/>
</dbReference>
<dbReference type="SUPFAM" id="SSF49417">
    <property type="entry name" value="p53-like transcription factors"/>
    <property type="match status" value="1"/>
</dbReference>
<dbReference type="InterPro" id="IPR033926">
    <property type="entry name" value="IPT_NFkappaB"/>
</dbReference>
<accession>A0AAV0X5U0</accession>
<feature type="signal peptide" evidence="1">
    <location>
        <begin position="1"/>
        <end position="18"/>
    </location>
</feature>
<dbReference type="GO" id="GO:0001228">
    <property type="term" value="F:DNA-binding transcription activator activity, RNA polymerase II-specific"/>
    <property type="evidence" value="ECO:0007669"/>
    <property type="project" value="UniProtKB-ARBA"/>
</dbReference>
<dbReference type="InterPro" id="IPR008967">
    <property type="entry name" value="p53-like_TF_DNA-bd_sf"/>
</dbReference>
<dbReference type="InterPro" id="IPR032397">
    <property type="entry name" value="RHD_dimer"/>
</dbReference>
<dbReference type="EMBL" id="CARXXK010000003">
    <property type="protein sequence ID" value="CAI6363066.1"/>
    <property type="molecule type" value="Genomic_DNA"/>
</dbReference>
<dbReference type="GO" id="GO:0033554">
    <property type="term" value="P:cellular response to stress"/>
    <property type="evidence" value="ECO:0007669"/>
    <property type="project" value="TreeGrafter"/>
</dbReference>
<dbReference type="GO" id="GO:0034097">
    <property type="term" value="P:response to cytokine"/>
    <property type="evidence" value="ECO:0007669"/>
    <property type="project" value="TreeGrafter"/>
</dbReference>
<keyword evidence="1" id="KW-0732">Signal</keyword>
<dbReference type="GO" id="GO:0005654">
    <property type="term" value="C:nucleoplasm"/>
    <property type="evidence" value="ECO:0007669"/>
    <property type="project" value="UniProtKB-ARBA"/>
</dbReference>
<dbReference type="InterPro" id="IPR013783">
    <property type="entry name" value="Ig-like_fold"/>
</dbReference>
<evidence type="ECO:0000313" key="3">
    <source>
        <dbReference type="EMBL" id="CAI6363066.1"/>
    </source>
</evidence>
<dbReference type="GO" id="GO:0008063">
    <property type="term" value="P:Toll signaling pathway"/>
    <property type="evidence" value="ECO:0007669"/>
    <property type="project" value="UniProtKB-ARBA"/>
</dbReference>
<dbReference type="GO" id="GO:0035206">
    <property type="term" value="P:regulation of hemocyte proliferation"/>
    <property type="evidence" value="ECO:0007669"/>
    <property type="project" value="UniProtKB-ARBA"/>
</dbReference>
<comment type="caution">
    <text evidence="3">The sequence shown here is derived from an EMBL/GenBank/DDBJ whole genome shotgun (WGS) entry which is preliminary data.</text>
</comment>
<dbReference type="InterPro" id="IPR014756">
    <property type="entry name" value="Ig_E-set"/>
</dbReference>
<organism evidence="3 4">
    <name type="scientific">Macrosiphum euphorbiae</name>
    <name type="common">potato aphid</name>
    <dbReference type="NCBI Taxonomy" id="13131"/>
    <lineage>
        <taxon>Eukaryota</taxon>
        <taxon>Metazoa</taxon>
        <taxon>Ecdysozoa</taxon>
        <taxon>Arthropoda</taxon>
        <taxon>Hexapoda</taxon>
        <taxon>Insecta</taxon>
        <taxon>Pterygota</taxon>
        <taxon>Neoptera</taxon>
        <taxon>Paraneoptera</taxon>
        <taxon>Hemiptera</taxon>
        <taxon>Sternorrhyncha</taxon>
        <taxon>Aphidomorpha</taxon>
        <taxon>Aphidoidea</taxon>
        <taxon>Aphididae</taxon>
        <taxon>Macrosiphini</taxon>
        <taxon>Macrosiphum</taxon>
    </lineage>
</organism>
<sequence length="581" mass="65572">MPLSCITLMCGLVCIFNCQYIVNRLIMDLNDTQFNIPDPRISDVIDVIEEHVRTKTVEQMDSSSSNNGRRPTTSPYIKIVEQPALQKLRFRYKRESRAGSIPGVNSTTDNKTYPTIQIVGYKGRAVVVVSCVTKDEPYKPHPHNLVGRDNCENGICSIELMNESMEASFQNLGIQCVKRKDIVEALKVREHLKIDPFRTGFSHKENPTSIHLNAVRLCFQAFLGDSQKGKYTILEPIVSDPIYDKKAMSDLSICRLSDAAASVVGDKEIILLCEKVTKDDIQVRFFEEKDGKCIWEDYGVFKASDVHKQVAIWFKTPKYKTTEIDSPVTVWIQLKRPSDGMCSDALPFTFTPDYSDPVVLKRKRQILFSESERLIQLPRNNPIRHKDQSCNFIDGMVDQLSISVPIIEEPEPSPNLLSGIHSLPNSSFLQHLPSNNSRTPSQSEYWLPNVNYISSYGQTTFQNTNIQLNTTVWPPVNSHNPTNYDLPTTITTTPLPCPTESNNESNLMEATLSSLDSSDLRTLLGDSEHALSTNLSPSLLLTENSVRGEPNLEIVQDNINMSDSFDRIANNTLNEFCEFYT</sequence>
<evidence type="ECO:0000259" key="2">
    <source>
        <dbReference type="PROSITE" id="PS50254"/>
    </source>
</evidence>
<dbReference type="InterPro" id="IPR000451">
    <property type="entry name" value="NFkB/Dor"/>
</dbReference>
<dbReference type="Pfam" id="PF16179">
    <property type="entry name" value="RHD_dimer"/>
    <property type="match status" value="1"/>
</dbReference>
<dbReference type="Proteomes" id="UP001160148">
    <property type="component" value="Unassembled WGS sequence"/>
</dbReference>
<dbReference type="GO" id="GO:0002225">
    <property type="term" value="P:positive regulation of antimicrobial peptide production"/>
    <property type="evidence" value="ECO:0007669"/>
    <property type="project" value="UniProtKB-ARBA"/>
</dbReference>
<dbReference type="SMART" id="SM00429">
    <property type="entry name" value="IPT"/>
    <property type="match status" value="1"/>
</dbReference>
<dbReference type="PROSITE" id="PS50254">
    <property type="entry name" value="REL_2"/>
    <property type="match status" value="1"/>
</dbReference>
<dbReference type="FunFam" id="2.60.40.10:FF:000046">
    <property type="entry name" value="Nuclear factor NF-kappa-B p105 subunit"/>
    <property type="match status" value="1"/>
</dbReference>
<keyword evidence="4" id="KW-1185">Reference proteome</keyword>
<dbReference type="CDD" id="cd01177">
    <property type="entry name" value="IPT_NFkappaB"/>
    <property type="match status" value="1"/>
</dbReference>
<dbReference type="PANTHER" id="PTHR24169:SF25">
    <property type="entry name" value="DORSAL-RELATED IMMUNITY FACTOR DIF-RELATED"/>
    <property type="match status" value="1"/>
</dbReference>
<dbReference type="InterPro" id="IPR002909">
    <property type="entry name" value="IPT_dom"/>
</dbReference>
<dbReference type="Gene3D" id="2.60.40.10">
    <property type="entry name" value="Immunoglobulins"/>
    <property type="match status" value="1"/>
</dbReference>
<dbReference type="Pfam" id="PF00554">
    <property type="entry name" value="RHD_DNA_bind"/>
    <property type="match status" value="1"/>
</dbReference>
<evidence type="ECO:0000313" key="4">
    <source>
        <dbReference type="Proteomes" id="UP001160148"/>
    </source>
</evidence>
<protein>
    <recommendedName>
        <fullName evidence="2">RHD domain-containing protein</fullName>
    </recommendedName>
</protein>
<dbReference type="PANTHER" id="PTHR24169">
    <property type="entry name" value="NUCLEAR FACTOR NF-KAPPA-B PROTEIN"/>
    <property type="match status" value="1"/>
</dbReference>
<dbReference type="SUPFAM" id="SSF81296">
    <property type="entry name" value="E set domains"/>
    <property type="match status" value="1"/>
</dbReference>
<dbReference type="InterPro" id="IPR011539">
    <property type="entry name" value="RHD_DNA_bind_dom"/>
</dbReference>
<dbReference type="GO" id="GO:0045087">
    <property type="term" value="P:innate immune response"/>
    <property type="evidence" value="ECO:0007669"/>
    <property type="project" value="TreeGrafter"/>
</dbReference>
<feature type="domain" description="RHD" evidence="2">
    <location>
        <begin position="72"/>
        <end position="249"/>
    </location>
</feature>